<dbReference type="PROSITE" id="PS50043">
    <property type="entry name" value="HTH_LUXR_2"/>
    <property type="match status" value="1"/>
</dbReference>
<name>A0A1H5Y3V6_9ACTN</name>
<sequence length="332" mass="35587">MLEILGLSPAAERVYRAMLAHPGEGVTQLAARLGATQGEIRDSLDQLSALAIIQPERQESRGFRAMDPETAMEKLLARQQSELAAQQLRVEASRAAAARLIAECSGVRADGADDQLVIGPEAIRDRLGRLAAETESEIMTLAPGGAHTAADLRASRGPNEELLGRGVLSRSIYLDSVRNHQPTLDHVNWLTRHGASVRTAVTLPVRMIIFDRRQAVLPIDTADARAGAVLLTGEGILTALCALFETAWSAATPLGAATPSDAEDLTPQQAEMLKLLATGLTDEAIAKRFGVSPRTARRIAAELMDRLGARSRFQAGVHAIRRGWIPLRPDGG</sequence>
<dbReference type="AlphaFoldDB" id="A0A1H5Y3V6"/>
<keyword evidence="3" id="KW-1185">Reference proteome</keyword>
<dbReference type="Gene3D" id="1.10.10.10">
    <property type="entry name" value="Winged helix-like DNA-binding domain superfamily/Winged helix DNA-binding domain"/>
    <property type="match status" value="2"/>
</dbReference>
<dbReference type="SMART" id="SM00421">
    <property type="entry name" value="HTH_LUXR"/>
    <property type="match status" value="1"/>
</dbReference>
<evidence type="ECO:0000313" key="3">
    <source>
        <dbReference type="Proteomes" id="UP000236732"/>
    </source>
</evidence>
<dbReference type="OrthoDB" id="3728246at2"/>
<evidence type="ECO:0000313" key="2">
    <source>
        <dbReference type="EMBL" id="SEG18694.1"/>
    </source>
</evidence>
<proteinExistence type="predicted"/>
<dbReference type="PANTHER" id="PTHR34293">
    <property type="entry name" value="HTH-TYPE TRANSCRIPTIONAL REGULATOR TRMBL2"/>
    <property type="match status" value="1"/>
</dbReference>
<dbReference type="EMBL" id="FNVT01000002">
    <property type="protein sequence ID" value="SEG18694.1"/>
    <property type="molecule type" value="Genomic_DNA"/>
</dbReference>
<dbReference type="Proteomes" id="UP000236732">
    <property type="component" value="Unassembled WGS sequence"/>
</dbReference>
<dbReference type="Pfam" id="PF00196">
    <property type="entry name" value="GerE"/>
    <property type="match status" value="1"/>
</dbReference>
<dbReference type="CDD" id="cd06170">
    <property type="entry name" value="LuxR_C_like"/>
    <property type="match status" value="1"/>
</dbReference>
<dbReference type="PANTHER" id="PTHR34293:SF1">
    <property type="entry name" value="HTH-TYPE TRANSCRIPTIONAL REGULATOR TRMBL2"/>
    <property type="match status" value="1"/>
</dbReference>
<dbReference type="InterPro" id="IPR036388">
    <property type="entry name" value="WH-like_DNA-bd_sf"/>
</dbReference>
<dbReference type="GO" id="GO:0003677">
    <property type="term" value="F:DNA binding"/>
    <property type="evidence" value="ECO:0007669"/>
    <property type="project" value="InterPro"/>
</dbReference>
<feature type="domain" description="HTH luxR-type" evidence="1">
    <location>
        <begin position="258"/>
        <end position="323"/>
    </location>
</feature>
<dbReference type="SUPFAM" id="SSF46894">
    <property type="entry name" value="C-terminal effector domain of the bipartite response regulators"/>
    <property type="match status" value="1"/>
</dbReference>
<protein>
    <submittedName>
        <fullName evidence="2">Regulatory protein, luxR family</fullName>
    </submittedName>
</protein>
<organism evidence="2 3">
    <name type="scientific">Nonomuraea solani</name>
    <dbReference type="NCBI Taxonomy" id="1144553"/>
    <lineage>
        <taxon>Bacteria</taxon>
        <taxon>Bacillati</taxon>
        <taxon>Actinomycetota</taxon>
        <taxon>Actinomycetes</taxon>
        <taxon>Streptosporangiales</taxon>
        <taxon>Streptosporangiaceae</taxon>
        <taxon>Nonomuraea</taxon>
    </lineage>
</organism>
<dbReference type="InterPro" id="IPR000792">
    <property type="entry name" value="Tscrpt_reg_LuxR_C"/>
</dbReference>
<accession>A0A1H5Y3V6</accession>
<dbReference type="GO" id="GO:0006355">
    <property type="term" value="P:regulation of DNA-templated transcription"/>
    <property type="evidence" value="ECO:0007669"/>
    <property type="project" value="InterPro"/>
</dbReference>
<dbReference type="RefSeq" id="WP_103955651.1">
    <property type="nucleotide sequence ID" value="NZ_FNVT01000002.1"/>
</dbReference>
<gene>
    <name evidence="2" type="ORF">SAMN05444920_102129</name>
</gene>
<evidence type="ECO:0000259" key="1">
    <source>
        <dbReference type="PROSITE" id="PS50043"/>
    </source>
</evidence>
<dbReference type="InterPro" id="IPR016032">
    <property type="entry name" value="Sig_transdc_resp-reg_C-effctor"/>
</dbReference>
<reference evidence="2 3" key="1">
    <citation type="submission" date="2016-10" db="EMBL/GenBank/DDBJ databases">
        <authorList>
            <person name="de Groot N.N."/>
        </authorList>
    </citation>
    <scope>NUCLEOTIDE SEQUENCE [LARGE SCALE GENOMIC DNA]</scope>
    <source>
        <strain evidence="2 3">CGMCC 4.7037</strain>
    </source>
</reference>
<dbReference type="InterPro" id="IPR051797">
    <property type="entry name" value="TrmB-like"/>
</dbReference>